<sequence length="331" mass="37205">MMLLASFLRNYRLKFTNRSCTTFLTISKRTIKMAAISERKRGAIAVCQLNCRSDKNDNLKTCSDLIAEAKLKGAKMAFLPEGFDYIADSRQKSIDMAEPIDGHVITTMKSLAKQHNMWLSLGGMHHKDVSQDEESRINNCHVIINNTGDIVAKYNKTHLFDVDIKGHVRLKESDYTIPGSRIVPPVTTPLGKVGLATCYDLRFPEMSLALAEQGAEILTFPSAFTFTTGAAHWEILLRSRAIETQCYVVAAAQTGKHHDRRTSYGHSMVVDPWGCVIACCHEGVDVCVVDIDLDYQQKIRTEMPVWNHRRYDLYGKITTQPSDVVSERSDT</sequence>
<dbReference type="InterPro" id="IPR003010">
    <property type="entry name" value="C-N_Hydrolase"/>
</dbReference>
<dbReference type="InterPro" id="IPR001110">
    <property type="entry name" value="UPF0012_CS"/>
</dbReference>
<reference evidence="4" key="1">
    <citation type="submission" date="2025-08" db="UniProtKB">
        <authorList>
            <consortium name="RefSeq"/>
        </authorList>
    </citation>
    <scope>IDENTIFICATION</scope>
    <source>
        <tissue evidence="4">Testes</tissue>
    </source>
</reference>
<evidence type="ECO:0000259" key="2">
    <source>
        <dbReference type="PROSITE" id="PS50263"/>
    </source>
</evidence>
<dbReference type="PANTHER" id="PTHR23088:SF27">
    <property type="entry name" value="DEAMINATED GLUTATHIONE AMIDASE"/>
    <property type="match status" value="1"/>
</dbReference>
<name>A0ABM0GYP2_SACKO</name>
<dbReference type="RefSeq" id="XP_002740322.2">
    <property type="nucleotide sequence ID" value="XM_002740276.2"/>
</dbReference>
<feature type="domain" description="CN hydrolase" evidence="2">
    <location>
        <begin position="42"/>
        <end position="293"/>
    </location>
</feature>
<dbReference type="GeneID" id="100371946"/>
<dbReference type="Proteomes" id="UP000694865">
    <property type="component" value="Unplaced"/>
</dbReference>
<dbReference type="InterPro" id="IPR036526">
    <property type="entry name" value="C-N_Hydrolase_sf"/>
</dbReference>
<evidence type="ECO:0000313" key="3">
    <source>
        <dbReference type="Proteomes" id="UP000694865"/>
    </source>
</evidence>
<accession>A0ABM0GYP2</accession>
<gene>
    <name evidence="4" type="primary">LOC100371946</name>
</gene>
<dbReference type="PROSITE" id="PS50263">
    <property type="entry name" value="CN_HYDROLASE"/>
    <property type="match status" value="1"/>
</dbReference>
<dbReference type="Gene3D" id="3.60.110.10">
    <property type="entry name" value="Carbon-nitrogen hydrolase"/>
    <property type="match status" value="1"/>
</dbReference>
<dbReference type="PROSITE" id="PS01227">
    <property type="entry name" value="UPF0012"/>
    <property type="match status" value="1"/>
</dbReference>
<protein>
    <submittedName>
        <fullName evidence="4">Nitrilase homolog 1-like</fullName>
    </submittedName>
</protein>
<dbReference type="PANTHER" id="PTHR23088">
    <property type="entry name" value="NITRILASE-RELATED"/>
    <property type="match status" value="1"/>
</dbReference>
<evidence type="ECO:0000313" key="4">
    <source>
        <dbReference type="RefSeq" id="XP_002740322.2"/>
    </source>
</evidence>
<dbReference type="CDD" id="cd07572">
    <property type="entry name" value="nit"/>
    <property type="match status" value="1"/>
</dbReference>
<proteinExistence type="predicted"/>
<dbReference type="Pfam" id="PF00795">
    <property type="entry name" value="CN_hydrolase"/>
    <property type="match status" value="1"/>
</dbReference>
<evidence type="ECO:0000256" key="1">
    <source>
        <dbReference type="ARBA" id="ARBA00022801"/>
    </source>
</evidence>
<organism evidence="3 4">
    <name type="scientific">Saccoglossus kowalevskii</name>
    <name type="common">Acorn worm</name>
    <dbReference type="NCBI Taxonomy" id="10224"/>
    <lineage>
        <taxon>Eukaryota</taxon>
        <taxon>Metazoa</taxon>
        <taxon>Hemichordata</taxon>
        <taxon>Enteropneusta</taxon>
        <taxon>Harrimaniidae</taxon>
        <taxon>Saccoglossus</taxon>
    </lineage>
</organism>
<keyword evidence="1" id="KW-0378">Hydrolase</keyword>
<dbReference type="SUPFAM" id="SSF56317">
    <property type="entry name" value="Carbon-nitrogen hydrolase"/>
    <property type="match status" value="1"/>
</dbReference>
<dbReference type="InterPro" id="IPR045254">
    <property type="entry name" value="Nit1/2_C-N_Hydrolase"/>
</dbReference>
<keyword evidence="3" id="KW-1185">Reference proteome</keyword>